<name>A0A9P0HCG7_NEZVI</name>
<dbReference type="Proteomes" id="UP001152798">
    <property type="component" value="Chromosome 4"/>
</dbReference>
<dbReference type="AlphaFoldDB" id="A0A9P0HCG7"/>
<proteinExistence type="predicted"/>
<keyword evidence="2" id="KW-1185">Reference proteome</keyword>
<dbReference type="EMBL" id="OV725080">
    <property type="protein sequence ID" value="CAH1399425.1"/>
    <property type="molecule type" value="Genomic_DNA"/>
</dbReference>
<sequence>MGIQISPVNPLSITGDIVKDEVRTAATLITSLAPSMHRDSSLKPLCVSPTVGRETSCAEDELLQIAILLSLLRVEPNEWSARVPAIGVGGPDAWEYSSQDIRVHPKSLLVDDQQVLSELSSLGRYNRVANLWQNVTAYMGLTNNDDEVASTSRGDTGEPSDWGYIDENHDDDLLTPEVNFLLYYSIN</sequence>
<gene>
    <name evidence="1" type="ORF">NEZAVI_LOCUS8874</name>
</gene>
<reference evidence="1" key="1">
    <citation type="submission" date="2022-01" db="EMBL/GenBank/DDBJ databases">
        <authorList>
            <person name="King R."/>
        </authorList>
    </citation>
    <scope>NUCLEOTIDE SEQUENCE</scope>
</reference>
<evidence type="ECO:0000313" key="1">
    <source>
        <dbReference type="EMBL" id="CAH1399425.1"/>
    </source>
</evidence>
<dbReference type="OrthoDB" id="6615977at2759"/>
<accession>A0A9P0HCG7</accession>
<evidence type="ECO:0000313" key="2">
    <source>
        <dbReference type="Proteomes" id="UP001152798"/>
    </source>
</evidence>
<organism evidence="1 2">
    <name type="scientific">Nezara viridula</name>
    <name type="common">Southern green stink bug</name>
    <name type="synonym">Cimex viridulus</name>
    <dbReference type="NCBI Taxonomy" id="85310"/>
    <lineage>
        <taxon>Eukaryota</taxon>
        <taxon>Metazoa</taxon>
        <taxon>Ecdysozoa</taxon>
        <taxon>Arthropoda</taxon>
        <taxon>Hexapoda</taxon>
        <taxon>Insecta</taxon>
        <taxon>Pterygota</taxon>
        <taxon>Neoptera</taxon>
        <taxon>Paraneoptera</taxon>
        <taxon>Hemiptera</taxon>
        <taxon>Heteroptera</taxon>
        <taxon>Panheteroptera</taxon>
        <taxon>Pentatomomorpha</taxon>
        <taxon>Pentatomoidea</taxon>
        <taxon>Pentatomidae</taxon>
        <taxon>Pentatominae</taxon>
        <taxon>Nezara</taxon>
    </lineage>
</organism>
<protein>
    <submittedName>
        <fullName evidence="1">Uncharacterized protein</fullName>
    </submittedName>
</protein>